<dbReference type="STRING" id="6412.T1G4Z6"/>
<name>T1G4Z6_HELRO</name>
<dbReference type="RefSeq" id="XP_009021567.1">
    <property type="nucleotide sequence ID" value="XM_009023319.1"/>
</dbReference>
<dbReference type="GO" id="GO:0046983">
    <property type="term" value="F:protein dimerization activity"/>
    <property type="evidence" value="ECO:0007669"/>
    <property type="project" value="InterPro"/>
</dbReference>
<evidence type="ECO:0000313" key="3">
    <source>
        <dbReference type="EMBL" id="ESO00517.1"/>
    </source>
</evidence>
<dbReference type="OMA" id="MNIHQNI"/>
<gene>
    <name evidence="4" type="primary">20216144</name>
    <name evidence="3" type="ORF">HELRODRAFT_83053</name>
</gene>
<feature type="chain" id="PRO_5010981125" description="HAT C-terminal dimerisation domain-containing protein" evidence="1">
    <location>
        <begin position="22"/>
        <end position="80"/>
    </location>
</feature>
<evidence type="ECO:0000259" key="2">
    <source>
        <dbReference type="Pfam" id="PF05699"/>
    </source>
</evidence>
<evidence type="ECO:0000313" key="5">
    <source>
        <dbReference type="Proteomes" id="UP000015101"/>
    </source>
</evidence>
<dbReference type="EMBL" id="KB096945">
    <property type="protein sequence ID" value="ESO00517.1"/>
    <property type="molecule type" value="Genomic_DNA"/>
</dbReference>
<dbReference type="PANTHER" id="PTHR46289:SF14">
    <property type="entry name" value="DUF4371 DOMAIN-CONTAINING PROTEIN"/>
    <property type="match status" value="1"/>
</dbReference>
<dbReference type="EMBL" id="AMQM01005492">
    <property type="status" value="NOT_ANNOTATED_CDS"/>
    <property type="molecule type" value="Genomic_DNA"/>
</dbReference>
<dbReference type="AlphaFoldDB" id="T1G4Z6"/>
<dbReference type="InParanoid" id="T1G4Z6"/>
<dbReference type="GeneID" id="20216144"/>
<keyword evidence="1" id="KW-0732">Signal</keyword>
<dbReference type="InterPro" id="IPR008906">
    <property type="entry name" value="HATC_C_dom"/>
</dbReference>
<sequence length="80" mass="9319">MLYLNIRIIFLISAVRPSSTARNERSFSSLKRLKTYLRSKMVADRLNGLSLMNIHQNIDIPSDVIIDKFSKVRPHRMAFL</sequence>
<dbReference type="PANTHER" id="PTHR46289">
    <property type="entry name" value="52 KDA REPRESSOR OF THE INHIBITOR OF THE PROTEIN KINASE-LIKE PROTEIN-RELATED"/>
    <property type="match status" value="1"/>
</dbReference>
<feature type="domain" description="HAT C-terminal dimerisation" evidence="2">
    <location>
        <begin position="17"/>
        <end position="58"/>
    </location>
</feature>
<dbReference type="InterPro" id="IPR052958">
    <property type="entry name" value="IFN-induced_PKR_regulator"/>
</dbReference>
<organism evidence="4 5">
    <name type="scientific">Helobdella robusta</name>
    <name type="common">Californian leech</name>
    <dbReference type="NCBI Taxonomy" id="6412"/>
    <lineage>
        <taxon>Eukaryota</taxon>
        <taxon>Metazoa</taxon>
        <taxon>Spiralia</taxon>
        <taxon>Lophotrochozoa</taxon>
        <taxon>Annelida</taxon>
        <taxon>Clitellata</taxon>
        <taxon>Hirudinea</taxon>
        <taxon>Rhynchobdellida</taxon>
        <taxon>Glossiphoniidae</taxon>
        <taxon>Helobdella</taxon>
    </lineage>
</organism>
<reference evidence="5" key="1">
    <citation type="submission" date="2012-12" db="EMBL/GenBank/DDBJ databases">
        <authorList>
            <person name="Hellsten U."/>
            <person name="Grimwood J."/>
            <person name="Chapman J.A."/>
            <person name="Shapiro H."/>
            <person name="Aerts A."/>
            <person name="Otillar R.P."/>
            <person name="Terry A.Y."/>
            <person name="Boore J.L."/>
            <person name="Simakov O."/>
            <person name="Marletaz F."/>
            <person name="Cho S.-J."/>
            <person name="Edsinger-Gonzales E."/>
            <person name="Havlak P."/>
            <person name="Kuo D.-H."/>
            <person name="Larsson T."/>
            <person name="Lv J."/>
            <person name="Arendt D."/>
            <person name="Savage R."/>
            <person name="Osoegawa K."/>
            <person name="de Jong P."/>
            <person name="Lindberg D.R."/>
            <person name="Seaver E.C."/>
            <person name="Weisblat D.A."/>
            <person name="Putnam N.H."/>
            <person name="Grigoriev I.V."/>
            <person name="Rokhsar D.S."/>
        </authorList>
    </citation>
    <scope>NUCLEOTIDE SEQUENCE</scope>
</reference>
<dbReference type="EnsemblMetazoa" id="HelroT83053">
    <property type="protein sequence ID" value="HelroP83053"/>
    <property type="gene ID" value="HelroG83053"/>
</dbReference>
<proteinExistence type="predicted"/>
<dbReference type="Pfam" id="PF05699">
    <property type="entry name" value="Dimer_Tnp_hAT"/>
    <property type="match status" value="1"/>
</dbReference>
<reference evidence="3 5" key="2">
    <citation type="journal article" date="2013" name="Nature">
        <title>Insights into bilaterian evolution from three spiralian genomes.</title>
        <authorList>
            <person name="Simakov O."/>
            <person name="Marletaz F."/>
            <person name="Cho S.J."/>
            <person name="Edsinger-Gonzales E."/>
            <person name="Havlak P."/>
            <person name="Hellsten U."/>
            <person name="Kuo D.H."/>
            <person name="Larsson T."/>
            <person name="Lv J."/>
            <person name="Arendt D."/>
            <person name="Savage R."/>
            <person name="Osoegawa K."/>
            <person name="de Jong P."/>
            <person name="Grimwood J."/>
            <person name="Chapman J.A."/>
            <person name="Shapiro H."/>
            <person name="Aerts A."/>
            <person name="Otillar R.P."/>
            <person name="Terry A.Y."/>
            <person name="Boore J.L."/>
            <person name="Grigoriev I.V."/>
            <person name="Lindberg D.R."/>
            <person name="Seaver E.C."/>
            <person name="Weisblat D.A."/>
            <person name="Putnam N.H."/>
            <person name="Rokhsar D.S."/>
        </authorList>
    </citation>
    <scope>NUCLEOTIDE SEQUENCE</scope>
</reference>
<dbReference type="CTD" id="20216144"/>
<evidence type="ECO:0000313" key="4">
    <source>
        <dbReference type="EnsemblMetazoa" id="HelroP83053"/>
    </source>
</evidence>
<keyword evidence="5" id="KW-1185">Reference proteome</keyword>
<reference evidence="4" key="3">
    <citation type="submission" date="2015-06" db="UniProtKB">
        <authorList>
            <consortium name="EnsemblMetazoa"/>
        </authorList>
    </citation>
    <scope>IDENTIFICATION</scope>
</reference>
<protein>
    <recommendedName>
        <fullName evidence="2">HAT C-terminal dimerisation domain-containing protein</fullName>
    </recommendedName>
</protein>
<dbReference type="HOGENOM" id="CLU_006175_9_1_1"/>
<dbReference type="OrthoDB" id="6621209at2759"/>
<dbReference type="Proteomes" id="UP000015101">
    <property type="component" value="Unassembled WGS sequence"/>
</dbReference>
<evidence type="ECO:0000256" key="1">
    <source>
        <dbReference type="SAM" id="SignalP"/>
    </source>
</evidence>
<feature type="signal peptide" evidence="1">
    <location>
        <begin position="1"/>
        <end position="21"/>
    </location>
</feature>
<accession>T1G4Z6</accession>
<dbReference type="KEGG" id="hro:HELRODRAFT_83053"/>